<accession>A0A076LQT1</accession>
<reference evidence="12 13" key="1">
    <citation type="journal article" date="2012" name="PLoS ONE">
        <title>Edwardsiella comparative phylogenomics reveal the new intra/inter-species taxonomic relationships, virulence evolution and niche adaptation mechanisms.</title>
        <authorList>
            <person name="Yang M."/>
            <person name="Lv Y."/>
            <person name="Xiao J."/>
            <person name="Wu H."/>
            <person name="Zheng H."/>
            <person name="Liu Q."/>
            <person name="Zhang Y."/>
            <person name="Wang Q."/>
        </authorList>
    </citation>
    <scope>NUCLEOTIDE SEQUENCE [LARGE SCALE GENOMIC DNA]</scope>
    <source>
        <strain evidence="13">080813</strain>
    </source>
</reference>
<dbReference type="EMBL" id="CP006664">
    <property type="protein sequence ID" value="AIJ07984.1"/>
    <property type="molecule type" value="Genomic_DNA"/>
</dbReference>
<dbReference type="Gene3D" id="3.90.550.10">
    <property type="entry name" value="Spore Coat Polysaccharide Biosynthesis Protein SpsA, Chain A"/>
    <property type="match status" value="1"/>
</dbReference>
<dbReference type="SUPFAM" id="SSF51161">
    <property type="entry name" value="Trimeric LpxA-like enzymes"/>
    <property type="match status" value="1"/>
</dbReference>
<evidence type="ECO:0000256" key="6">
    <source>
        <dbReference type="ARBA" id="ARBA00022840"/>
    </source>
</evidence>
<dbReference type="CDD" id="cd02508">
    <property type="entry name" value="ADP_Glucose_PP"/>
    <property type="match status" value="1"/>
</dbReference>
<dbReference type="RefSeq" id="WP_034163928.1">
    <property type="nucleotide sequence ID" value="NZ_CP006664.1"/>
</dbReference>
<keyword evidence="2 9" id="KW-0321">Glycogen metabolism</keyword>
<protein>
    <recommendedName>
        <fullName evidence="9">Glucose-1-phosphate adenylyltransferase</fullName>
        <ecNumber evidence="9">2.7.7.27</ecNumber>
    </recommendedName>
    <alternativeName>
        <fullName evidence="9">ADP-glucose pyrophosphorylase</fullName>
        <shortName evidence="9">ADPGlc PPase</shortName>
    </alternativeName>
    <alternativeName>
        <fullName evidence="9">ADP-glucose synthase</fullName>
    </alternativeName>
</protein>
<dbReference type="PROSITE" id="PS00809">
    <property type="entry name" value="ADP_GLC_PYROPHOSPH_2"/>
    <property type="match status" value="1"/>
</dbReference>
<dbReference type="Pfam" id="PF00483">
    <property type="entry name" value="NTP_transferase"/>
    <property type="match status" value="1"/>
</dbReference>
<dbReference type="KEGG" id="ete:ETEE_1534"/>
<feature type="site" description="Could play a key role in the communication between the regulatory and the substrate sites" evidence="9">
    <location>
        <position position="111"/>
    </location>
</feature>
<sequence length="438" mass="48647">MTHSVTDIALIGQLTQRTVALVLAGGRGTRLNGLTDGRAKPAVYFGSRFRIIDFTLSNCINSGLRRVGVITQYKAHSLLRHIQHGWSFLHAERNEFIDLLPARQQLEEGCWYRGTADAVYQNKEIMQRHYRPEYVVILAGDHIYKMNYAQMLLDHVKSGARCTVGCIEVPREQAHAFGVMAVDEQFRITRFEEKPSHPPAMPGNPQRSLASMGIYIFNADYLYQALEEAQTDPETSFDFGQDIIPAAVRESVAYAHPFGRSCMGFTADGEAYWRDVGTLDAYWEANIDLISAPPRLDPFDPNWPIISKHAQLAPARFKQSARHAGNVIENALIGGGCVIDSAQIHNAILSARVEVAPEARIEASVLMPEVYVGRGCRLQRCVIDRGCRLPDGLTIGEDPQQDARYFHRSPNGIVLVTQEALANLPAVRQAAPIMAVPA</sequence>
<comment type="catalytic activity">
    <reaction evidence="9">
        <text>alpha-D-glucose 1-phosphate + ATP + H(+) = ADP-alpha-D-glucose + diphosphate</text>
        <dbReference type="Rhea" id="RHEA:12120"/>
        <dbReference type="ChEBI" id="CHEBI:15378"/>
        <dbReference type="ChEBI" id="CHEBI:30616"/>
        <dbReference type="ChEBI" id="CHEBI:33019"/>
        <dbReference type="ChEBI" id="CHEBI:57498"/>
        <dbReference type="ChEBI" id="CHEBI:58601"/>
        <dbReference type="EC" id="2.7.7.27"/>
    </reaction>
</comment>
<feature type="binding site" evidence="9">
    <location>
        <position position="178"/>
    </location>
    <ligand>
        <name>alpha-D-glucose 1-phosphate</name>
        <dbReference type="ChEBI" id="CHEBI:58601"/>
    </ligand>
</feature>
<comment type="similarity">
    <text evidence="1 9">Belongs to the bacterial/plant glucose-1-phosphate adenylyltransferase family.</text>
</comment>
<gene>
    <name evidence="9 12" type="primary">glgC</name>
    <name evidence="12" type="ORF">ETEE_1534</name>
</gene>
<dbReference type="InterPro" id="IPR056818">
    <property type="entry name" value="GlmU/GlgC-like_hexapep"/>
</dbReference>
<dbReference type="UniPathway" id="UPA00164"/>
<dbReference type="AlphaFoldDB" id="A0A076LQT1"/>
<proteinExistence type="inferred from homology"/>
<dbReference type="GO" id="GO:0008878">
    <property type="term" value="F:glucose-1-phosphate adenylyltransferase activity"/>
    <property type="evidence" value="ECO:0007669"/>
    <property type="project" value="UniProtKB-UniRule"/>
</dbReference>
<feature type="binding site" evidence="9">
    <location>
        <position position="211"/>
    </location>
    <ligand>
        <name>alpha-D-glucose 1-phosphate</name>
        <dbReference type="ChEBI" id="CHEBI:58601"/>
    </ligand>
</feature>
<dbReference type="PROSITE" id="PS00810">
    <property type="entry name" value="ADP_GLC_PYROPHOSPH_3"/>
    <property type="match status" value="1"/>
</dbReference>
<dbReference type="Proteomes" id="UP000028681">
    <property type="component" value="Chromosome"/>
</dbReference>
<dbReference type="InterPro" id="IPR005835">
    <property type="entry name" value="NTP_transferase_dom"/>
</dbReference>
<dbReference type="HAMAP" id="MF_00624">
    <property type="entry name" value="GlgC"/>
    <property type="match status" value="1"/>
</dbReference>
<dbReference type="Pfam" id="PF24894">
    <property type="entry name" value="Hexapep_GlmU"/>
    <property type="match status" value="1"/>
</dbReference>
<dbReference type="Gene3D" id="2.160.10.10">
    <property type="entry name" value="Hexapeptide repeat proteins"/>
    <property type="match status" value="1"/>
</dbReference>
<name>A0A076LQT1_9GAMM</name>
<keyword evidence="4 9" id="KW-0548">Nucleotidyltransferase</keyword>
<evidence type="ECO:0000256" key="4">
    <source>
        <dbReference type="ARBA" id="ARBA00022695"/>
    </source>
</evidence>
<evidence type="ECO:0000256" key="8">
    <source>
        <dbReference type="ARBA" id="ARBA00023277"/>
    </source>
</evidence>
<dbReference type="PROSITE" id="PS00808">
    <property type="entry name" value="ADP_GLC_PYROPHOSPH_1"/>
    <property type="match status" value="1"/>
</dbReference>
<keyword evidence="8 9" id="KW-0119">Carbohydrate metabolism</keyword>
<dbReference type="GO" id="GO:0005978">
    <property type="term" value="P:glycogen biosynthetic process"/>
    <property type="evidence" value="ECO:0007669"/>
    <property type="project" value="UniProtKB-UniRule"/>
</dbReference>
<comment type="subunit">
    <text evidence="9">Homotetramer.</text>
</comment>
<dbReference type="EC" id="2.7.7.27" evidence="9"/>
<evidence type="ECO:0000256" key="5">
    <source>
        <dbReference type="ARBA" id="ARBA00022741"/>
    </source>
</evidence>
<evidence type="ECO:0000256" key="7">
    <source>
        <dbReference type="ARBA" id="ARBA00023056"/>
    </source>
</evidence>
<dbReference type="NCBIfam" id="NF002023">
    <property type="entry name" value="PRK00844.1"/>
    <property type="match status" value="1"/>
</dbReference>
<feature type="site" description="Could play a key role in the communication between the regulatory and the substrate sites" evidence="9">
    <location>
        <position position="72"/>
    </location>
</feature>
<evidence type="ECO:0000259" key="10">
    <source>
        <dbReference type="Pfam" id="PF00483"/>
    </source>
</evidence>
<evidence type="ECO:0000256" key="1">
    <source>
        <dbReference type="ARBA" id="ARBA00010443"/>
    </source>
</evidence>
<dbReference type="GeneID" id="33939159"/>
<evidence type="ECO:0000313" key="12">
    <source>
        <dbReference type="EMBL" id="AIJ07984.1"/>
    </source>
</evidence>
<feature type="domain" description="Glucose-1-phosphate adenylyltransferase/Bifunctional protein GlmU-like C-terminal hexapeptide" evidence="11">
    <location>
        <begin position="314"/>
        <end position="416"/>
    </location>
</feature>
<dbReference type="PANTHER" id="PTHR43523:SF2">
    <property type="entry name" value="GLUCOSE-1-PHOSPHATE ADENYLYLTRANSFERASE"/>
    <property type="match status" value="1"/>
</dbReference>
<keyword evidence="7 9" id="KW-0320">Glycogen biosynthesis</keyword>
<evidence type="ECO:0000259" key="11">
    <source>
        <dbReference type="Pfam" id="PF24894"/>
    </source>
</evidence>
<dbReference type="InterPro" id="IPR029044">
    <property type="entry name" value="Nucleotide-diphossugar_trans"/>
</dbReference>
<dbReference type="InterPro" id="IPR005836">
    <property type="entry name" value="ADP_Glu_pyroP_CS"/>
</dbReference>
<keyword evidence="5 9" id="KW-0547">Nucleotide-binding</keyword>
<dbReference type="InterPro" id="IPR011004">
    <property type="entry name" value="Trimer_LpxA-like_sf"/>
</dbReference>
<keyword evidence="3 9" id="KW-0808">Transferase</keyword>
<dbReference type="NCBIfam" id="NF001947">
    <property type="entry name" value="PRK00725.1"/>
    <property type="match status" value="1"/>
</dbReference>
<feature type="binding site" evidence="9">
    <location>
        <begin position="193"/>
        <end position="194"/>
    </location>
    <ligand>
        <name>alpha-D-glucose 1-phosphate</name>
        <dbReference type="ChEBI" id="CHEBI:58601"/>
    </ligand>
</feature>
<evidence type="ECO:0000256" key="9">
    <source>
        <dbReference type="HAMAP-Rule" id="MF_00624"/>
    </source>
</evidence>
<evidence type="ECO:0000256" key="3">
    <source>
        <dbReference type="ARBA" id="ARBA00022679"/>
    </source>
</evidence>
<dbReference type="HOGENOM" id="CLU_029499_14_1_6"/>
<comment type="function">
    <text evidence="9">Involved in the biosynthesis of ADP-glucose, a building block required for the elongation reactions to produce glycogen. Catalyzes the reaction between ATP and alpha-D-glucose 1-phosphate (G1P) to produce pyrophosphate and ADP-Glc.</text>
</comment>
<dbReference type="NCBIfam" id="TIGR02091">
    <property type="entry name" value="glgC"/>
    <property type="match status" value="1"/>
</dbReference>
<dbReference type="GO" id="GO:0005524">
    <property type="term" value="F:ATP binding"/>
    <property type="evidence" value="ECO:0007669"/>
    <property type="project" value="UniProtKB-KW"/>
</dbReference>
<dbReference type="PANTHER" id="PTHR43523">
    <property type="entry name" value="GLUCOSE-1-PHOSPHATE ADENYLYLTRANSFERASE-RELATED"/>
    <property type="match status" value="1"/>
</dbReference>
<keyword evidence="6 9" id="KW-0067">ATP-binding</keyword>
<comment type="pathway">
    <text evidence="9">Glycan biosynthesis; glycogen biosynthesis.</text>
</comment>
<dbReference type="InterPro" id="IPR023049">
    <property type="entry name" value="GlgC_bac"/>
</dbReference>
<dbReference type="CDD" id="cd04651">
    <property type="entry name" value="LbH_G1P_AT_C"/>
    <property type="match status" value="1"/>
</dbReference>
<dbReference type="InterPro" id="IPR011831">
    <property type="entry name" value="ADP-Glc_PPase"/>
</dbReference>
<organism evidence="12 13">
    <name type="scientific">Edwardsiella anguillarum ET080813</name>
    <dbReference type="NCBI Taxonomy" id="667120"/>
    <lineage>
        <taxon>Bacteria</taxon>
        <taxon>Pseudomonadati</taxon>
        <taxon>Pseudomonadota</taxon>
        <taxon>Gammaproteobacteria</taxon>
        <taxon>Enterobacterales</taxon>
        <taxon>Hafniaceae</taxon>
        <taxon>Edwardsiella</taxon>
    </lineage>
</organism>
<evidence type="ECO:0000256" key="2">
    <source>
        <dbReference type="ARBA" id="ARBA00022600"/>
    </source>
</evidence>
<dbReference type="SUPFAM" id="SSF53448">
    <property type="entry name" value="Nucleotide-diphospho-sugar transferases"/>
    <property type="match status" value="1"/>
</dbReference>
<feature type="binding site" evidence="9">
    <location>
        <position position="112"/>
    </location>
    <ligand>
        <name>alpha-D-glucose 1-phosphate</name>
        <dbReference type="ChEBI" id="CHEBI:58601"/>
    </ligand>
</feature>
<evidence type="ECO:0000313" key="13">
    <source>
        <dbReference type="Proteomes" id="UP000028681"/>
    </source>
</evidence>
<feature type="domain" description="Nucleotidyl transferase" evidence="10">
    <location>
        <begin position="20"/>
        <end position="289"/>
    </location>
</feature>